<dbReference type="PATRIC" id="fig|997296.3.peg.1878"/>
<evidence type="ECO:0000313" key="1">
    <source>
        <dbReference type="EMBL" id="EIJ80455.1"/>
    </source>
</evidence>
<dbReference type="RefSeq" id="WP_003351912.1">
    <property type="nucleotide sequence ID" value="NZ_AFEU01000002.1"/>
</dbReference>
<protein>
    <submittedName>
        <fullName evidence="1">Competence transcription factor</fullName>
    </submittedName>
</protein>
<reference evidence="1 2" key="1">
    <citation type="journal article" date="2012" name="Appl. Environ. Microbiol.">
        <title>Genome Sequence of Thermotolerant Bacillus methanolicus: Features and Regulation Related to Methylotrophy and Production of L-Lysine and L-Glutamate from Methanol.</title>
        <authorList>
            <person name="Heggeset T.M."/>
            <person name="Krog A."/>
            <person name="Balzer S."/>
            <person name="Wentzel A."/>
            <person name="Ellingsen T.E."/>
            <person name="Brautaset T."/>
        </authorList>
    </citation>
    <scope>NUCLEOTIDE SEQUENCE [LARGE SCALE GENOMIC DNA]</scope>
    <source>
        <strain evidence="1 2">PB1</strain>
    </source>
</reference>
<dbReference type="EMBL" id="AFEU01000002">
    <property type="protein sequence ID" value="EIJ80455.1"/>
    <property type="molecule type" value="Genomic_DNA"/>
</dbReference>
<evidence type="ECO:0000313" key="2">
    <source>
        <dbReference type="Proteomes" id="UP000010523"/>
    </source>
</evidence>
<dbReference type="GO" id="GO:0030420">
    <property type="term" value="P:establishment of competence for transformation"/>
    <property type="evidence" value="ECO:0007669"/>
    <property type="project" value="InterPro"/>
</dbReference>
<dbReference type="Proteomes" id="UP000010523">
    <property type="component" value="Unassembled WGS sequence"/>
</dbReference>
<proteinExistence type="predicted"/>
<dbReference type="STRING" id="997296.PB1_08847"/>
<dbReference type="Pfam" id="PF06338">
    <property type="entry name" value="ComK"/>
    <property type="match status" value="1"/>
</dbReference>
<dbReference type="eggNOG" id="COG4903">
    <property type="taxonomic scope" value="Bacteria"/>
</dbReference>
<dbReference type="AlphaFoldDB" id="I3E1T4"/>
<name>I3E1T4_BACMT</name>
<dbReference type="OrthoDB" id="2417337at2"/>
<gene>
    <name evidence="1" type="ORF">PB1_08847</name>
</gene>
<accession>I3E1T4</accession>
<sequence>MEKEKFHYELNPNTMAVLPIRDERYGSKILETDDVLYSVRTPFQLIKDACLEGGSTYEGRKRAVVHLTGTQNKIPVPVNPQLDMYAFPTGSPRSFDCQWIFHNHVKRILPGKHRQGSIIVFSNQSRLHLDISYYALQKQLHRTAYTKFRFSSPEKVLS</sequence>
<organism evidence="1 2">
    <name type="scientific">Bacillus methanolicus PB1</name>
    <dbReference type="NCBI Taxonomy" id="997296"/>
    <lineage>
        <taxon>Bacteria</taxon>
        <taxon>Bacillati</taxon>
        <taxon>Bacillota</taxon>
        <taxon>Bacilli</taxon>
        <taxon>Bacillales</taxon>
        <taxon>Bacillaceae</taxon>
        <taxon>Bacillus</taxon>
    </lineage>
</organism>
<comment type="caution">
    <text evidence="1">The sequence shown here is derived from an EMBL/GenBank/DDBJ whole genome shotgun (WGS) entry which is preliminary data.</text>
</comment>
<keyword evidence="2" id="KW-1185">Reference proteome</keyword>
<dbReference type="InterPro" id="IPR010461">
    <property type="entry name" value="ComK"/>
</dbReference>